<evidence type="ECO:0000313" key="1">
    <source>
        <dbReference type="EMBL" id="VAW94964.1"/>
    </source>
</evidence>
<protein>
    <submittedName>
        <fullName evidence="1">Uncharacterized protein</fullName>
    </submittedName>
</protein>
<dbReference type="AlphaFoldDB" id="A0A3B1AM59"/>
<organism evidence="1">
    <name type="scientific">hydrothermal vent metagenome</name>
    <dbReference type="NCBI Taxonomy" id="652676"/>
    <lineage>
        <taxon>unclassified sequences</taxon>
        <taxon>metagenomes</taxon>
        <taxon>ecological metagenomes</taxon>
    </lineage>
</organism>
<gene>
    <name evidence="1" type="ORF">MNBD_GAMMA20-647</name>
</gene>
<name>A0A3B1AM59_9ZZZZ</name>
<dbReference type="EMBL" id="UOFU01000062">
    <property type="protein sequence ID" value="VAW94964.1"/>
    <property type="molecule type" value="Genomic_DNA"/>
</dbReference>
<proteinExistence type="predicted"/>
<sequence>MRYLLRHSGYRLAEPEAAEPAMAALLDHLLPKVHRHLGPMTLQNMLSTLTGAAYQVVVDPMNPVRFRPGSGLPAHGQATE</sequence>
<accession>A0A3B1AM59</accession>
<reference evidence="1" key="1">
    <citation type="submission" date="2018-06" db="EMBL/GenBank/DDBJ databases">
        <authorList>
            <person name="Zhirakovskaya E."/>
        </authorList>
    </citation>
    <scope>NUCLEOTIDE SEQUENCE</scope>
</reference>